<protein>
    <submittedName>
        <fullName evidence="3">Small GTP-binding protein</fullName>
    </submittedName>
</protein>
<dbReference type="OrthoDB" id="5976022at2759"/>
<dbReference type="GeneID" id="94842528"/>
<dbReference type="FunFam" id="3.40.50.300:FF:001423">
    <property type="entry name" value="Ras family GTPase"/>
    <property type="match status" value="1"/>
</dbReference>
<name>A0A1J4JRW4_9EUKA</name>
<dbReference type="SUPFAM" id="SSF52540">
    <property type="entry name" value="P-loop containing nucleoside triphosphate hydrolases"/>
    <property type="match status" value="1"/>
</dbReference>
<comment type="caution">
    <text evidence="3">The sequence shown here is derived from an EMBL/GenBank/DDBJ whole genome shotgun (WGS) entry which is preliminary data.</text>
</comment>
<dbReference type="PANTHER" id="PTHR24070">
    <property type="entry name" value="RAS, DI-RAS, AND RHEB FAMILY MEMBERS OF SMALL GTPASE SUPERFAMILY"/>
    <property type="match status" value="1"/>
</dbReference>
<accession>A0A1J4JRW4</accession>
<dbReference type="Gene3D" id="3.40.50.300">
    <property type="entry name" value="P-loop containing nucleotide triphosphate hydrolases"/>
    <property type="match status" value="1"/>
</dbReference>
<dbReference type="CDD" id="cd00876">
    <property type="entry name" value="Ras"/>
    <property type="match status" value="1"/>
</dbReference>
<dbReference type="SMART" id="SM00173">
    <property type="entry name" value="RAS"/>
    <property type="match status" value="1"/>
</dbReference>
<evidence type="ECO:0000313" key="4">
    <source>
        <dbReference type="Proteomes" id="UP000179807"/>
    </source>
</evidence>
<dbReference type="InterPro" id="IPR027417">
    <property type="entry name" value="P-loop_NTPase"/>
</dbReference>
<evidence type="ECO:0000256" key="2">
    <source>
        <dbReference type="ARBA" id="ARBA00023134"/>
    </source>
</evidence>
<dbReference type="AlphaFoldDB" id="A0A1J4JRW4"/>
<proteinExistence type="predicted"/>
<gene>
    <name evidence="3" type="ORF">TRFO_31251</name>
</gene>
<dbReference type="NCBIfam" id="TIGR00231">
    <property type="entry name" value="small_GTP"/>
    <property type="match status" value="1"/>
</dbReference>
<dbReference type="GO" id="GO:0003924">
    <property type="term" value="F:GTPase activity"/>
    <property type="evidence" value="ECO:0007669"/>
    <property type="project" value="InterPro"/>
</dbReference>
<dbReference type="GO" id="GO:0007165">
    <property type="term" value="P:signal transduction"/>
    <property type="evidence" value="ECO:0007669"/>
    <property type="project" value="InterPro"/>
</dbReference>
<dbReference type="SMART" id="SM00175">
    <property type="entry name" value="RAB"/>
    <property type="match status" value="1"/>
</dbReference>
<dbReference type="Proteomes" id="UP000179807">
    <property type="component" value="Unassembled WGS sequence"/>
</dbReference>
<dbReference type="RefSeq" id="XP_068354915.1">
    <property type="nucleotide sequence ID" value="XM_068507824.1"/>
</dbReference>
<dbReference type="EMBL" id="MLAK01000894">
    <property type="protein sequence ID" value="OHT01779.1"/>
    <property type="molecule type" value="Genomic_DNA"/>
</dbReference>
<dbReference type="Pfam" id="PF00071">
    <property type="entry name" value="Ras"/>
    <property type="match status" value="1"/>
</dbReference>
<evidence type="ECO:0000313" key="3">
    <source>
        <dbReference type="EMBL" id="OHT01779.1"/>
    </source>
</evidence>
<keyword evidence="2" id="KW-0342">GTP-binding</keyword>
<keyword evidence="4" id="KW-1185">Reference proteome</keyword>
<dbReference type="InterPro" id="IPR005225">
    <property type="entry name" value="Small_GTP-bd"/>
</dbReference>
<evidence type="ECO:0000256" key="1">
    <source>
        <dbReference type="ARBA" id="ARBA00022741"/>
    </source>
</evidence>
<reference evidence="3" key="1">
    <citation type="submission" date="2016-10" db="EMBL/GenBank/DDBJ databases">
        <authorList>
            <person name="Benchimol M."/>
            <person name="Almeida L.G."/>
            <person name="Vasconcelos A.T."/>
            <person name="Perreira-Neves A."/>
            <person name="Rosa I.A."/>
            <person name="Tasca T."/>
            <person name="Bogo M.R."/>
            <person name="de Souza W."/>
        </authorList>
    </citation>
    <scope>NUCLEOTIDE SEQUENCE [LARGE SCALE GENOMIC DNA]</scope>
    <source>
        <strain evidence="3">K</strain>
    </source>
</reference>
<dbReference type="GO" id="GO:0005525">
    <property type="term" value="F:GTP binding"/>
    <property type="evidence" value="ECO:0007669"/>
    <property type="project" value="UniProtKB-KW"/>
</dbReference>
<dbReference type="SMART" id="SM00174">
    <property type="entry name" value="RHO"/>
    <property type="match status" value="1"/>
</dbReference>
<keyword evidence="1" id="KW-0547">Nucleotide-binding</keyword>
<organism evidence="3 4">
    <name type="scientific">Tritrichomonas foetus</name>
    <dbReference type="NCBI Taxonomy" id="1144522"/>
    <lineage>
        <taxon>Eukaryota</taxon>
        <taxon>Metamonada</taxon>
        <taxon>Parabasalia</taxon>
        <taxon>Tritrichomonadida</taxon>
        <taxon>Tritrichomonadidae</taxon>
        <taxon>Tritrichomonas</taxon>
    </lineage>
</organism>
<dbReference type="PROSITE" id="PS51419">
    <property type="entry name" value="RAB"/>
    <property type="match status" value="1"/>
</dbReference>
<dbReference type="GO" id="GO:0016020">
    <property type="term" value="C:membrane"/>
    <property type="evidence" value="ECO:0007669"/>
    <property type="project" value="InterPro"/>
</dbReference>
<dbReference type="InterPro" id="IPR020849">
    <property type="entry name" value="Small_GTPase_Ras-type"/>
</dbReference>
<dbReference type="PROSITE" id="PS51421">
    <property type="entry name" value="RAS"/>
    <property type="match status" value="1"/>
</dbReference>
<dbReference type="VEuPathDB" id="TrichDB:TRFO_31251"/>
<dbReference type="PRINTS" id="PR00449">
    <property type="entry name" value="RASTRNSFRMNG"/>
</dbReference>
<dbReference type="PROSITE" id="PS51420">
    <property type="entry name" value="RHO"/>
    <property type="match status" value="1"/>
</dbReference>
<dbReference type="InterPro" id="IPR001806">
    <property type="entry name" value="Small_GTPase"/>
</dbReference>
<sequence length="196" mass="21582">MIHQKFISFTQMSAAKKPKLVIVGDGGVGKTSIIVRYTRDQFSQGYEPTLEDNYQATIKIDDTTSIDIEIADTAGQEDYKALRDKYMAEGDAFFIVYSIIDARSLQMAESLLDQITLLKENSPFKFILVGNKCDMEGQRQVSKVDGKNLADKHSGLCFETSALSKQNIDVIFAEIGKMLLDKNKGEGGSGGCCNIA</sequence>